<gene>
    <name evidence="1" type="ORF">O6H91_09G001800</name>
</gene>
<proteinExistence type="predicted"/>
<organism evidence="1 2">
    <name type="scientific">Diphasiastrum complanatum</name>
    <name type="common">Issler's clubmoss</name>
    <name type="synonym">Lycopodium complanatum</name>
    <dbReference type="NCBI Taxonomy" id="34168"/>
    <lineage>
        <taxon>Eukaryota</taxon>
        <taxon>Viridiplantae</taxon>
        <taxon>Streptophyta</taxon>
        <taxon>Embryophyta</taxon>
        <taxon>Tracheophyta</taxon>
        <taxon>Lycopodiopsida</taxon>
        <taxon>Lycopodiales</taxon>
        <taxon>Lycopodiaceae</taxon>
        <taxon>Lycopodioideae</taxon>
        <taxon>Diphasiastrum</taxon>
    </lineage>
</organism>
<comment type="caution">
    <text evidence="1">The sequence shown here is derived from an EMBL/GenBank/DDBJ whole genome shotgun (WGS) entry which is preliminary data.</text>
</comment>
<evidence type="ECO:0000313" key="2">
    <source>
        <dbReference type="Proteomes" id="UP001162992"/>
    </source>
</evidence>
<accession>A0ACC2CKR7</accession>
<protein>
    <submittedName>
        <fullName evidence="1">Uncharacterized protein</fullName>
    </submittedName>
</protein>
<evidence type="ECO:0000313" key="1">
    <source>
        <dbReference type="EMBL" id="KAJ7542584.1"/>
    </source>
</evidence>
<reference evidence="2" key="1">
    <citation type="journal article" date="2024" name="Proc. Natl. Acad. Sci. U.S.A.">
        <title>Extraordinary preservation of gene collinearity over three hundred million years revealed in homosporous lycophytes.</title>
        <authorList>
            <person name="Li C."/>
            <person name="Wickell D."/>
            <person name="Kuo L.Y."/>
            <person name="Chen X."/>
            <person name="Nie B."/>
            <person name="Liao X."/>
            <person name="Peng D."/>
            <person name="Ji J."/>
            <person name="Jenkins J."/>
            <person name="Williams M."/>
            <person name="Shu S."/>
            <person name="Plott C."/>
            <person name="Barry K."/>
            <person name="Rajasekar S."/>
            <person name="Grimwood J."/>
            <person name="Han X."/>
            <person name="Sun S."/>
            <person name="Hou Z."/>
            <person name="He W."/>
            <person name="Dai G."/>
            <person name="Sun C."/>
            <person name="Schmutz J."/>
            <person name="Leebens-Mack J.H."/>
            <person name="Li F.W."/>
            <person name="Wang L."/>
        </authorList>
    </citation>
    <scope>NUCLEOTIDE SEQUENCE [LARGE SCALE GENOMIC DNA]</scope>
    <source>
        <strain evidence="2">cv. PW_Plant_1</strain>
    </source>
</reference>
<dbReference type="Proteomes" id="UP001162992">
    <property type="component" value="Chromosome 9"/>
</dbReference>
<name>A0ACC2CKR7_DIPCM</name>
<sequence length="306" mass="34658">MQISTSSSRPHMLTQRISRSCQNTLTPWYIRDIWSEIMSFLNGKSLLKLALVNRSFYELVMDENVWKCLCFRELRVPATYQTTFSWRSLYIAAFDGSHSFSLRQRDKHIDWMRIGAFSIASGQAIATVALSELRLLSGTKGQCNDICSSSFCVSSDVKKGSWIADLHLVRCPVCNVTSCEGTMQVLDARHWDLFLYDEYKTGDWDYHEVGAHVLPHHCDAAAGGVFDAGYLEKKETLDLLELKSWVAPAGDWQPRGKSSSFAIAANTNLQPNEGKVLRHACWSEWSCSWHPYLSTAFVIACMMLTK</sequence>
<dbReference type="EMBL" id="CM055100">
    <property type="protein sequence ID" value="KAJ7542584.1"/>
    <property type="molecule type" value="Genomic_DNA"/>
</dbReference>
<keyword evidence="2" id="KW-1185">Reference proteome</keyword>